<organism evidence="1">
    <name type="scientific">Caudovirales sp. ctSH72</name>
    <dbReference type="NCBI Taxonomy" id="2826773"/>
    <lineage>
        <taxon>Viruses</taxon>
        <taxon>Duplodnaviria</taxon>
        <taxon>Heunggongvirae</taxon>
        <taxon>Uroviricota</taxon>
        <taxon>Caudoviricetes</taxon>
    </lineage>
</organism>
<dbReference type="InterPro" id="IPR021739">
    <property type="entry name" value="SaV-like"/>
</dbReference>
<dbReference type="Pfam" id="PF11753">
    <property type="entry name" value="DUF3310"/>
    <property type="match status" value="1"/>
</dbReference>
<dbReference type="EMBL" id="BK015697">
    <property type="protein sequence ID" value="DAE20535.1"/>
    <property type="molecule type" value="Genomic_DNA"/>
</dbReference>
<sequence>MEEFKLGDRVFSPHFGFGIVETVFKDVIHHPYPVVVRWEQEEGRAIEPNTLDYYTLDGKYNTEDSVSDYNIVNMGRNILPKEYEEDERLEHVNTKRSPDDRKFKVGERVWSPYFGGGTVTSTESEASDLLPIKVHWDYSSLGEYDSFTEDGKFNVSGTHYEKGIYHIDPKDAEKVLPNIIPELGEDEEEENNKVEDAINPSHYKVDGLPEAIDIMNHLMTPEQFEGFLWGNIMKYAYRFGRKGDKGDTAGKIAWYADQLKAVEEWRKENET</sequence>
<name>A0A8S5QMN1_9CAUD</name>
<reference evidence="1" key="1">
    <citation type="journal article" date="2021" name="Proc. Natl. Acad. Sci. U.S.A.">
        <title>A Catalog of Tens of Thousands of Viruses from Human Metagenomes Reveals Hidden Associations with Chronic Diseases.</title>
        <authorList>
            <person name="Tisza M.J."/>
            <person name="Buck C.B."/>
        </authorList>
    </citation>
    <scope>NUCLEOTIDE SEQUENCE</scope>
    <source>
        <strain evidence="1">CtSH72</strain>
    </source>
</reference>
<keyword evidence="1" id="KW-0808">Transferase</keyword>
<accession>A0A8S5QMN1</accession>
<keyword evidence="1" id="KW-0418">Kinase</keyword>
<evidence type="ECO:0000313" key="1">
    <source>
        <dbReference type="EMBL" id="DAE20535.1"/>
    </source>
</evidence>
<protein>
    <submittedName>
        <fullName evidence="1">Nucelotide kinase</fullName>
    </submittedName>
</protein>
<dbReference type="GO" id="GO:0016301">
    <property type="term" value="F:kinase activity"/>
    <property type="evidence" value="ECO:0007669"/>
    <property type="project" value="UniProtKB-KW"/>
</dbReference>
<proteinExistence type="predicted"/>